<gene>
    <name evidence="4" type="ORF">GOARA_048_01030</name>
</gene>
<keyword evidence="2" id="KW-0472">Membrane</keyword>
<evidence type="ECO:0000256" key="1">
    <source>
        <dbReference type="SAM" id="MobiDB-lite"/>
    </source>
</evidence>
<keyword evidence="5" id="KW-1185">Reference proteome</keyword>
<dbReference type="STRING" id="1073574.GOARA_048_01030"/>
<dbReference type="Proteomes" id="UP000035088">
    <property type="component" value="Unassembled WGS sequence"/>
</dbReference>
<keyword evidence="2" id="KW-0812">Transmembrane</keyword>
<evidence type="ECO:0000259" key="3">
    <source>
        <dbReference type="Pfam" id="PF20568"/>
    </source>
</evidence>
<dbReference type="Pfam" id="PF20568">
    <property type="entry name" value="DUF6777"/>
    <property type="match status" value="1"/>
</dbReference>
<protein>
    <recommendedName>
        <fullName evidence="3">DUF6777 domain-containing protein</fullName>
    </recommendedName>
</protein>
<proteinExistence type="predicted"/>
<feature type="transmembrane region" description="Helical" evidence="2">
    <location>
        <begin position="89"/>
        <end position="112"/>
    </location>
</feature>
<keyword evidence="2" id="KW-1133">Transmembrane helix</keyword>
<feature type="compositionally biased region" description="Pro residues" evidence="1">
    <location>
        <begin position="67"/>
        <end position="80"/>
    </location>
</feature>
<evidence type="ECO:0000313" key="5">
    <source>
        <dbReference type="Proteomes" id="UP000035088"/>
    </source>
</evidence>
<organism evidence="4 5">
    <name type="scientific">Gordonia araii NBRC 100433</name>
    <dbReference type="NCBI Taxonomy" id="1073574"/>
    <lineage>
        <taxon>Bacteria</taxon>
        <taxon>Bacillati</taxon>
        <taxon>Actinomycetota</taxon>
        <taxon>Actinomycetes</taxon>
        <taxon>Mycobacteriales</taxon>
        <taxon>Gordoniaceae</taxon>
        <taxon>Gordonia</taxon>
    </lineage>
</organism>
<dbReference type="InterPro" id="IPR046704">
    <property type="entry name" value="DUF6777"/>
</dbReference>
<feature type="region of interest" description="Disordered" evidence="1">
    <location>
        <begin position="1"/>
        <end position="82"/>
    </location>
</feature>
<dbReference type="RefSeq" id="WP_007321976.1">
    <property type="nucleotide sequence ID" value="NZ_BAEE01000048.1"/>
</dbReference>
<comment type="caution">
    <text evidence="4">The sequence shown here is derived from an EMBL/GenBank/DDBJ whole genome shotgun (WGS) entry which is preliminary data.</text>
</comment>
<evidence type="ECO:0000313" key="4">
    <source>
        <dbReference type="EMBL" id="GAB09901.1"/>
    </source>
</evidence>
<dbReference type="AlphaFoldDB" id="G7H226"/>
<accession>G7H226</accession>
<feature type="compositionally biased region" description="Low complexity" evidence="1">
    <location>
        <begin position="32"/>
        <end position="57"/>
    </location>
</feature>
<feature type="domain" description="DUF6777" evidence="3">
    <location>
        <begin position="160"/>
        <end position="310"/>
    </location>
</feature>
<reference evidence="4 5" key="1">
    <citation type="submission" date="2011-11" db="EMBL/GenBank/DDBJ databases">
        <title>Whole genome shotgun sequence of Gordonia araii NBRC 100433.</title>
        <authorList>
            <person name="Yoshida Y."/>
            <person name="Hosoyama A."/>
            <person name="Tsuchikane K."/>
            <person name="Katsumata H."/>
            <person name="Yamazaki S."/>
            <person name="Fujita N."/>
        </authorList>
    </citation>
    <scope>NUCLEOTIDE SEQUENCE [LARGE SCALE GENOMIC DNA]</scope>
    <source>
        <strain evidence="4 5">NBRC 100433</strain>
    </source>
</reference>
<name>G7H226_9ACTN</name>
<evidence type="ECO:0000256" key="2">
    <source>
        <dbReference type="SAM" id="Phobius"/>
    </source>
</evidence>
<dbReference type="OrthoDB" id="4655582at2"/>
<dbReference type="EMBL" id="BAEE01000048">
    <property type="protein sequence ID" value="GAB09901.1"/>
    <property type="molecule type" value="Genomic_DNA"/>
</dbReference>
<sequence length="426" mass="43955">MSQFPDGGSQFPAPDGGQWPVQPGNQRPAPAPGYAQPGQAPAPQPGYGYAAPHPGQPVGAQGQLPPGSVPPGVPGPPGTAPSPDRRVSVIIVSVMAVVVLLAGVVGVGAWYLGFFGTGTRLLASTAMAPGQFVSGKPAVVVGSVLDRSKQRSGRPDRNGTVSGTDRGLYAAATTRLTCEVGPLVSGLESDTARRSAFASVMGSSPTQVVADTLNMASLVLLHDTKVAAHSYVDGKVEAYQAVLEAGTPVLVDASGMPRVRCSGGVPLGAPESGAKVPRSGEWSGYSASKVVTVTPGGTASGFDAVDVDKGAFTTIPLGLFTTDLKGTWTSTASWNSDQAVTLELESSLKFDGKVTYGNPYSSRVKACIMTLAEQRREPGKVFGRLLSVTPRKGCLSQEVVLAVRDNTVDYELPTSKTSSLRFTKRS</sequence>